<evidence type="ECO:0000313" key="3">
    <source>
        <dbReference type="EMBL" id="ASD63347.1"/>
    </source>
</evidence>
<dbReference type="AlphaFoldDB" id="A0A1Z3N7D1"/>
<keyword evidence="1" id="KW-0732">Signal</keyword>
<proteinExistence type="predicted"/>
<feature type="signal peptide" evidence="1">
    <location>
        <begin position="1"/>
        <end position="20"/>
    </location>
</feature>
<sequence length="202" mass="22950">MKALVTVLLTLLIAAQGFTAETTSTPPRTAGDYALNFGAVYVAQWSVYLVTQEKTIADHGSWDNFTSYPFKPEFDKDSFDYNIFKHALAGQYYYLFYRYRGYTETEAFAWTFLSSLAFEFAVETYTEPPSFQDIYQTPVFGTLVGMGFERVSHHLRGQDSAWMRALGYALNPFALLSNYPQELAAMPNVGTDSLGLNLSWRY</sequence>
<feature type="domain" description="DUF3943" evidence="2">
    <location>
        <begin position="72"/>
        <end position="173"/>
    </location>
</feature>
<protein>
    <recommendedName>
        <fullName evidence="2">DUF3943 domain-containing protein</fullName>
    </recommendedName>
</protein>
<dbReference type="EMBL" id="CP020946">
    <property type="protein sequence ID" value="ASD63347.1"/>
    <property type="molecule type" value="Genomic_DNA"/>
</dbReference>
<gene>
    <name evidence="3" type="ORF">B9G79_07055</name>
</gene>
<dbReference type="Pfam" id="PF13084">
    <property type="entry name" value="DUF3943"/>
    <property type="match status" value="1"/>
</dbReference>
<evidence type="ECO:0000259" key="2">
    <source>
        <dbReference type="Pfam" id="PF13084"/>
    </source>
</evidence>
<accession>A0A1Z3N7D1</accession>
<evidence type="ECO:0000313" key="4">
    <source>
        <dbReference type="Proteomes" id="UP000197003"/>
    </source>
</evidence>
<dbReference type="OrthoDB" id="5292363at2"/>
<dbReference type="Proteomes" id="UP000197003">
    <property type="component" value="Chromosome"/>
</dbReference>
<name>A0A1Z3N7D1_BDEBC</name>
<feature type="chain" id="PRO_5012328534" description="DUF3943 domain-containing protein" evidence="1">
    <location>
        <begin position="21"/>
        <end position="202"/>
    </location>
</feature>
<dbReference type="InterPro" id="IPR025079">
    <property type="entry name" value="DUF3943"/>
</dbReference>
<organism evidence="3 4">
    <name type="scientific">Bdellovibrio bacteriovorus</name>
    <dbReference type="NCBI Taxonomy" id="959"/>
    <lineage>
        <taxon>Bacteria</taxon>
        <taxon>Pseudomonadati</taxon>
        <taxon>Bdellovibrionota</taxon>
        <taxon>Bdellovibrionia</taxon>
        <taxon>Bdellovibrionales</taxon>
        <taxon>Pseudobdellovibrionaceae</taxon>
        <taxon>Bdellovibrio</taxon>
    </lineage>
</organism>
<evidence type="ECO:0000256" key="1">
    <source>
        <dbReference type="SAM" id="SignalP"/>
    </source>
</evidence>
<dbReference type="RefSeq" id="WP_088564892.1">
    <property type="nucleotide sequence ID" value="NZ_CP020946.1"/>
</dbReference>
<reference evidence="3 4" key="1">
    <citation type="submission" date="2017-04" db="EMBL/GenBank/DDBJ databases">
        <title>Whole genome sequence of Bdellovibrio bacteriovorus strain SSB218315.</title>
        <authorList>
            <person name="Oyedara O."/>
            <person name="Rodriguez-Perez M.A."/>
        </authorList>
    </citation>
    <scope>NUCLEOTIDE SEQUENCE [LARGE SCALE GENOMIC DNA]</scope>
    <source>
        <strain evidence="3 4">SSB218315</strain>
    </source>
</reference>